<protein>
    <submittedName>
        <fullName evidence="1">Uncharacterized protein</fullName>
    </submittedName>
</protein>
<comment type="caution">
    <text evidence="1">The sequence shown here is derived from an EMBL/GenBank/DDBJ whole genome shotgun (WGS) entry which is preliminary data.</text>
</comment>
<accession>A0AAV9S876</accession>
<keyword evidence="2" id="KW-1185">Reference proteome</keyword>
<reference evidence="1 2" key="1">
    <citation type="submission" date="2021-06" db="EMBL/GenBank/DDBJ databases">
        <authorList>
            <person name="Palmer J.M."/>
        </authorList>
    </citation>
    <scope>NUCLEOTIDE SEQUENCE [LARGE SCALE GENOMIC DNA]</scope>
    <source>
        <strain evidence="1 2">MEX-2019</strain>
        <tissue evidence="1">Muscle</tissue>
    </source>
</reference>
<sequence>MRTRVNQNHNQPKAEENQDTFRCFAFIGWEDGYTRDEAPVLQDLRSGDPVLAKWSDALPKGVPLVHHSMEVIHPAHHSMASTPLVHHPVEAIQLTHQLLGSVHLTAEKQLAWHHTGEMQAAHSTRATSHMNSRQKMHGQHVMDIQARPESFRLLAAIFTIGPAGALSWKRRIHLIVPPCCHESYIKTTLHASVSCTF</sequence>
<gene>
    <name evidence="1" type="ORF">CRENBAI_008409</name>
</gene>
<dbReference type="AlphaFoldDB" id="A0AAV9S876"/>
<dbReference type="Proteomes" id="UP001311232">
    <property type="component" value="Unassembled WGS sequence"/>
</dbReference>
<evidence type="ECO:0000313" key="1">
    <source>
        <dbReference type="EMBL" id="KAK5617290.1"/>
    </source>
</evidence>
<organism evidence="1 2">
    <name type="scientific">Crenichthys baileyi</name>
    <name type="common">White River springfish</name>
    <dbReference type="NCBI Taxonomy" id="28760"/>
    <lineage>
        <taxon>Eukaryota</taxon>
        <taxon>Metazoa</taxon>
        <taxon>Chordata</taxon>
        <taxon>Craniata</taxon>
        <taxon>Vertebrata</taxon>
        <taxon>Euteleostomi</taxon>
        <taxon>Actinopterygii</taxon>
        <taxon>Neopterygii</taxon>
        <taxon>Teleostei</taxon>
        <taxon>Neoteleostei</taxon>
        <taxon>Acanthomorphata</taxon>
        <taxon>Ovalentaria</taxon>
        <taxon>Atherinomorphae</taxon>
        <taxon>Cyprinodontiformes</taxon>
        <taxon>Goodeidae</taxon>
        <taxon>Crenichthys</taxon>
    </lineage>
</organism>
<dbReference type="EMBL" id="JAHHUM010000750">
    <property type="protein sequence ID" value="KAK5617290.1"/>
    <property type="molecule type" value="Genomic_DNA"/>
</dbReference>
<evidence type="ECO:0000313" key="2">
    <source>
        <dbReference type="Proteomes" id="UP001311232"/>
    </source>
</evidence>
<proteinExistence type="predicted"/>
<name>A0AAV9S876_9TELE</name>